<evidence type="ECO:0000256" key="3">
    <source>
        <dbReference type="ARBA" id="ARBA00022553"/>
    </source>
</evidence>
<evidence type="ECO:0000256" key="2">
    <source>
        <dbReference type="ARBA" id="ARBA00012438"/>
    </source>
</evidence>
<evidence type="ECO:0000256" key="4">
    <source>
        <dbReference type="ARBA" id="ARBA00022679"/>
    </source>
</evidence>
<reference evidence="12 15" key="2">
    <citation type="submission" date="2020-01" db="EMBL/GenBank/DDBJ databases">
        <authorList>
            <person name="Wang S."/>
        </authorList>
    </citation>
    <scope>NUCLEOTIDE SEQUENCE [LARGE SCALE GENOMIC DNA]</scope>
    <source>
        <strain evidence="12 15">D151-2-6</strain>
    </source>
</reference>
<dbReference type="InterPro" id="IPR001610">
    <property type="entry name" value="PAC"/>
</dbReference>
<keyword evidence="5" id="KW-0418">Kinase</keyword>
<dbReference type="SUPFAM" id="SSF47384">
    <property type="entry name" value="Homodimeric domain of signal transducing histidine kinase"/>
    <property type="match status" value="1"/>
</dbReference>
<accession>A0A6G7EJ77</accession>
<evidence type="ECO:0000259" key="8">
    <source>
        <dbReference type="PROSITE" id="PS50109"/>
    </source>
</evidence>
<dbReference type="KEGG" id="bmed:GYM46_10840"/>
<reference evidence="13 14" key="1">
    <citation type="submission" date="2018-11" db="EMBL/GenBank/DDBJ databases">
        <authorList>
            <person name="Peiro R."/>
            <person name="Begona"/>
            <person name="Cbmso G."/>
            <person name="Lopez M."/>
            <person name="Gonzalez S."/>
            <person name="Sacristan E."/>
            <person name="Castillo E."/>
        </authorList>
    </citation>
    <scope>NUCLEOTIDE SEQUENCE [LARGE SCALE GENOMIC DNA]</scope>
    <source>
        <strain evidence="13">Brev_genome</strain>
    </source>
</reference>
<dbReference type="SMART" id="SM00387">
    <property type="entry name" value="HATPase_c"/>
    <property type="match status" value="1"/>
</dbReference>
<dbReference type="SMART" id="SM00091">
    <property type="entry name" value="PAS"/>
    <property type="match status" value="2"/>
</dbReference>
<dbReference type="PANTHER" id="PTHR43065">
    <property type="entry name" value="SENSOR HISTIDINE KINASE"/>
    <property type="match status" value="1"/>
</dbReference>
<dbReference type="InterPro" id="IPR035965">
    <property type="entry name" value="PAS-like_dom_sf"/>
</dbReference>
<dbReference type="SMART" id="SM00065">
    <property type="entry name" value="GAF"/>
    <property type="match status" value="1"/>
</dbReference>
<feature type="compositionally biased region" description="Basic and acidic residues" evidence="7">
    <location>
        <begin position="10"/>
        <end position="22"/>
    </location>
</feature>
<dbReference type="Pfam" id="PF00072">
    <property type="entry name" value="Response_reg"/>
    <property type="match status" value="1"/>
</dbReference>
<dbReference type="InterPro" id="IPR004358">
    <property type="entry name" value="Sig_transdc_His_kin-like_C"/>
</dbReference>
<dbReference type="CDD" id="cd18161">
    <property type="entry name" value="REC_hyHK_blue-like"/>
    <property type="match status" value="1"/>
</dbReference>
<evidence type="ECO:0000256" key="1">
    <source>
        <dbReference type="ARBA" id="ARBA00000085"/>
    </source>
</evidence>
<dbReference type="InterPro" id="IPR013655">
    <property type="entry name" value="PAS_fold_3"/>
</dbReference>
<evidence type="ECO:0000256" key="5">
    <source>
        <dbReference type="ARBA" id="ARBA00022777"/>
    </source>
</evidence>
<keyword evidence="14" id="KW-1185">Reference proteome</keyword>
<dbReference type="NCBIfam" id="TIGR00229">
    <property type="entry name" value="sensory_box"/>
    <property type="match status" value="2"/>
</dbReference>
<dbReference type="SUPFAM" id="SSF55781">
    <property type="entry name" value="GAF domain-like"/>
    <property type="match status" value="1"/>
</dbReference>
<dbReference type="SMART" id="SM00388">
    <property type="entry name" value="HisKA"/>
    <property type="match status" value="1"/>
</dbReference>
<feature type="domain" description="PAC" evidence="11">
    <location>
        <begin position="112"/>
        <end position="166"/>
    </location>
</feature>
<dbReference type="SUPFAM" id="SSF52172">
    <property type="entry name" value="CheY-like"/>
    <property type="match status" value="1"/>
</dbReference>
<evidence type="ECO:0000313" key="12">
    <source>
        <dbReference type="EMBL" id="QIH73402.1"/>
    </source>
</evidence>
<feature type="domain" description="PAS" evidence="10">
    <location>
        <begin position="185"/>
        <end position="256"/>
    </location>
</feature>
<dbReference type="GO" id="GO:0000155">
    <property type="term" value="F:phosphorelay sensor kinase activity"/>
    <property type="evidence" value="ECO:0007669"/>
    <property type="project" value="InterPro"/>
</dbReference>
<dbReference type="AlphaFoldDB" id="A0A6G7EJ77"/>
<feature type="domain" description="Histidine kinase" evidence="8">
    <location>
        <begin position="512"/>
        <end position="736"/>
    </location>
</feature>
<organism evidence="13 14">
    <name type="scientific">Brevundimonas mediterranea</name>
    <dbReference type="NCBI Taxonomy" id="74329"/>
    <lineage>
        <taxon>Bacteria</taxon>
        <taxon>Pseudomonadati</taxon>
        <taxon>Pseudomonadota</taxon>
        <taxon>Alphaproteobacteria</taxon>
        <taxon>Caulobacterales</taxon>
        <taxon>Caulobacteraceae</taxon>
        <taxon>Brevundimonas</taxon>
    </lineage>
</organism>
<evidence type="ECO:0000256" key="7">
    <source>
        <dbReference type="SAM" id="MobiDB-lite"/>
    </source>
</evidence>
<dbReference type="Pfam" id="PF01590">
    <property type="entry name" value="GAF"/>
    <property type="match status" value="1"/>
</dbReference>
<dbReference type="EC" id="2.7.13.3" evidence="2"/>
<dbReference type="Gene3D" id="3.30.565.10">
    <property type="entry name" value="Histidine kinase-like ATPase, C-terminal domain"/>
    <property type="match status" value="1"/>
</dbReference>
<dbReference type="CDD" id="cd00130">
    <property type="entry name" value="PAS"/>
    <property type="match status" value="2"/>
</dbReference>
<evidence type="ECO:0000256" key="6">
    <source>
        <dbReference type="PROSITE-ProRule" id="PRU00169"/>
    </source>
</evidence>
<dbReference type="Pfam" id="PF08447">
    <property type="entry name" value="PAS_3"/>
    <property type="match status" value="1"/>
</dbReference>
<dbReference type="PRINTS" id="PR00344">
    <property type="entry name" value="BCTRLSENSOR"/>
</dbReference>
<dbReference type="EMBL" id="UXHF01000013">
    <property type="protein sequence ID" value="VDC49025.1"/>
    <property type="molecule type" value="Genomic_DNA"/>
</dbReference>
<evidence type="ECO:0000313" key="15">
    <source>
        <dbReference type="Proteomes" id="UP000501325"/>
    </source>
</evidence>
<feature type="domain" description="PAC" evidence="11">
    <location>
        <begin position="259"/>
        <end position="311"/>
    </location>
</feature>
<feature type="domain" description="PAS" evidence="10">
    <location>
        <begin position="38"/>
        <end position="111"/>
    </location>
</feature>
<keyword evidence="3 6" id="KW-0597">Phosphoprotein</keyword>
<protein>
    <recommendedName>
        <fullName evidence="2">histidine kinase</fullName>
        <ecNumber evidence="2">2.7.13.3</ecNumber>
    </recommendedName>
</protein>
<dbReference type="PROSITE" id="PS50109">
    <property type="entry name" value="HIS_KIN"/>
    <property type="match status" value="1"/>
</dbReference>
<evidence type="ECO:0000259" key="10">
    <source>
        <dbReference type="PROSITE" id="PS50112"/>
    </source>
</evidence>
<dbReference type="Gene3D" id="3.30.450.40">
    <property type="match status" value="1"/>
</dbReference>
<dbReference type="Gene3D" id="1.10.287.130">
    <property type="match status" value="1"/>
</dbReference>
<dbReference type="SUPFAM" id="SSF55785">
    <property type="entry name" value="PYP-like sensor domain (PAS domain)"/>
    <property type="match status" value="2"/>
</dbReference>
<dbReference type="PROSITE" id="PS50112">
    <property type="entry name" value="PAS"/>
    <property type="match status" value="2"/>
</dbReference>
<dbReference type="InterPro" id="IPR036890">
    <property type="entry name" value="HATPase_C_sf"/>
</dbReference>
<dbReference type="InterPro" id="IPR029016">
    <property type="entry name" value="GAF-like_dom_sf"/>
</dbReference>
<dbReference type="Proteomes" id="UP000501325">
    <property type="component" value="Chromosome"/>
</dbReference>
<feature type="region of interest" description="Disordered" evidence="7">
    <location>
        <begin position="1"/>
        <end position="22"/>
    </location>
</feature>
<dbReference type="InterPro" id="IPR000014">
    <property type="entry name" value="PAS"/>
</dbReference>
<dbReference type="Pfam" id="PF13426">
    <property type="entry name" value="PAS_9"/>
    <property type="match status" value="1"/>
</dbReference>
<dbReference type="InterPro" id="IPR003594">
    <property type="entry name" value="HATPase_dom"/>
</dbReference>
<dbReference type="EMBL" id="CP048751">
    <property type="protein sequence ID" value="QIH73402.1"/>
    <property type="molecule type" value="Genomic_DNA"/>
</dbReference>
<dbReference type="PROSITE" id="PS50110">
    <property type="entry name" value="RESPONSE_REGULATORY"/>
    <property type="match status" value="1"/>
</dbReference>
<dbReference type="Gene3D" id="3.40.50.2300">
    <property type="match status" value="1"/>
</dbReference>
<name>A0A6G7EJ77_9CAUL</name>
<dbReference type="PANTHER" id="PTHR43065:SF42">
    <property type="entry name" value="TWO-COMPONENT SENSOR PPRA"/>
    <property type="match status" value="1"/>
</dbReference>
<feature type="domain" description="Response regulatory" evidence="9">
    <location>
        <begin position="759"/>
        <end position="875"/>
    </location>
</feature>
<dbReference type="Pfam" id="PF02518">
    <property type="entry name" value="HATPase_c"/>
    <property type="match status" value="1"/>
</dbReference>
<dbReference type="CDD" id="cd00082">
    <property type="entry name" value="HisKA"/>
    <property type="match status" value="1"/>
</dbReference>
<comment type="catalytic activity">
    <reaction evidence="1">
        <text>ATP + protein L-histidine = ADP + protein N-phospho-L-histidine.</text>
        <dbReference type="EC" id="2.7.13.3"/>
    </reaction>
</comment>
<dbReference type="Gene3D" id="3.30.450.20">
    <property type="entry name" value="PAS domain"/>
    <property type="match status" value="2"/>
</dbReference>
<dbReference type="SMART" id="SM00086">
    <property type="entry name" value="PAC"/>
    <property type="match status" value="2"/>
</dbReference>
<dbReference type="InterPro" id="IPR005467">
    <property type="entry name" value="His_kinase_dom"/>
</dbReference>
<feature type="modified residue" description="4-aspartylphosphate" evidence="6">
    <location>
        <position position="809"/>
    </location>
</feature>
<dbReference type="PROSITE" id="PS50113">
    <property type="entry name" value="PAC"/>
    <property type="match status" value="2"/>
</dbReference>
<dbReference type="Proteomes" id="UP000289220">
    <property type="component" value="Unassembled WGS sequence"/>
</dbReference>
<evidence type="ECO:0000259" key="11">
    <source>
        <dbReference type="PROSITE" id="PS50113"/>
    </source>
</evidence>
<dbReference type="InterPro" id="IPR036097">
    <property type="entry name" value="HisK_dim/P_sf"/>
</dbReference>
<evidence type="ECO:0000313" key="13">
    <source>
        <dbReference type="EMBL" id="VDC49025.1"/>
    </source>
</evidence>
<dbReference type="InterPro" id="IPR003018">
    <property type="entry name" value="GAF"/>
</dbReference>
<proteinExistence type="predicted"/>
<dbReference type="SUPFAM" id="SSF55874">
    <property type="entry name" value="ATPase domain of HSP90 chaperone/DNA topoisomerase II/histidine kinase"/>
    <property type="match status" value="1"/>
</dbReference>
<sequence length="878" mass="96108">MRLTGSGSDGVHRPDRGPDRVSLDAERIEAEVLGLDDSSDPFVNAVRATRMPMVITNPRRPDNPVVFANEAFCRLTGYAREEILGRNCRFLQGPETDPEAVSRIRAAVDAVRPIEIDIRNHRKDGAPFWNRLLMAPVFDGNGVLAYFFASQVDVTIERERLAGLQTDKAALKAELDARERVDYERDRELDLAMRAGGLGAWSVDVRTRTLMASDAYKTLMGWPVETPFTYEDRQKMIHPDDREAVRAQSDATIQDGADYHITHRVITPLGGVRWMEARGILVSDAEGAPLRISGVTTDITDRVRSERLSSAMVELSDVLRDLEDPEDITYAAAEILGRTLEVSRAGFGIVDQDGETITISRDWNAPGVETIAGVLNFRDYGSYVEDLKRGDTVAFADAREDPRTRETAAVLETIAARAVINMPLTEQGGMVALAYLNHASVRAWQEDEIRFLRDVGERTLAARERRRAERHLARLAASLERTVEQRTAELMASEAALRQSQKMEAVGQLTGGIAHDFNNLLTGVSGSLEIVAKRLAEGRGSEVGRFIAAAQAAAQRATALTHRLLAFSRRQTLEPKATDVESLARGMEDLIRQTMGPAIRLETRYQAGTWPVLVDPGQLENALLNLCINARDAMPDGGRLTIETDNFVLDRAEAPDFGLPSGDYVRLSVTDTGVGMNEEVIARAFDPFFTTKPIGQGTGLGLSMIYGFVQQSGGQVRIRSAPGQGAAIGLYLPRHHGQVELGQTVDEPAPSGAPRRRYTVLIVDDEATIRMLVSEGLSELGYDFIEAEDARAGLAVLGSGRVIDLLITDVGLPGGMNGRQLADAARARQPGLKVLFITGYAETSVLSGGDLEAGMRILTKPFELKQLAQRVETILSED</sequence>
<dbReference type="Pfam" id="PF00512">
    <property type="entry name" value="HisKA"/>
    <property type="match status" value="1"/>
</dbReference>
<gene>
    <name evidence="13" type="ORF">BREV_BREV_00960</name>
    <name evidence="12" type="ORF">GYM46_10840</name>
</gene>
<dbReference type="SMART" id="SM00448">
    <property type="entry name" value="REC"/>
    <property type="match status" value="1"/>
</dbReference>
<evidence type="ECO:0000259" key="9">
    <source>
        <dbReference type="PROSITE" id="PS50110"/>
    </source>
</evidence>
<dbReference type="InterPro" id="IPR001789">
    <property type="entry name" value="Sig_transdc_resp-reg_receiver"/>
</dbReference>
<dbReference type="InterPro" id="IPR011006">
    <property type="entry name" value="CheY-like_superfamily"/>
</dbReference>
<dbReference type="InterPro" id="IPR003661">
    <property type="entry name" value="HisK_dim/P_dom"/>
</dbReference>
<keyword evidence="4" id="KW-0808">Transferase</keyword>
<dbReference type="InterPro" id="IPR000700">
    <property type="entry name" value="PAS-assoc_C"/>
</dbReference>
<evidence type="ECO:0000313" key="14">
    <source>
        <dbReference type="Proteomes" id="UP000289220"/>
    </source>
</evidence>